<keyword evidence="2" id="KW-0808">Transferase</keyword>
<dbReference type="Pfam" id="PF02458">
    <property type="entry name" value="Transferase"/>
    <property type="match status" value="1"/>
</dbReference>
<dbReference type="AlphaFoldDB" id="A0AAD4T938"/>
<evidence type="ECO:0000256" key="1">
    <source>
        <dbReference type="ARBA" id="ARBA00009861"/>
    </source>
</evidence>
<comment type="caution">
    <text evidence="3">The sequence shown here is derived from an EMBL/GenBank/DDBJ whole genome shotgun (WGS) entry which is preliminary data.</text>
</comment>
<evidence type="ECO:0008006" key="5">
    <source>
        <dbReference type="Google" id="ProtNLM"/>
    </source>
</evidence>
<protein>
    <recommendedName>
        <fullName evidence="5">Omega-hydroxypalmitate O-feruloyl transferase</fullName>
    </recommendedName>
</protein>
<evidence type="ECO:0000313" key="3">
    <source>
        <dbReference type="EMBL" id="KAI3948370.1"/>
    </source>
</evidence>
<accession>A0AAD4T938</accession>
<dbReference type="InterPro" id="IPR023213">
    <property type="entry name" value="CAT-like_dom_sf"/>
</dbReference>
<evidence type="ECO:0000256" key="2">
    <source>
        <dbReference type="ARBA" id="ARBA00022679"/>
    </source>
</evidence>
<proteinExistence type="inferred from homology"/>
<evidence type="ECO:0000313" key="4">
    <source>
        <dbReference type="Proteomes" id="UP001202328"/>
    </source>
</evidence>
<dbReference type="Proteomes" id="UP001202328">
    <property type="component" value="Unassembled WGS sequence"/>
</dbReference>
<sequence>MGEVSDKTTFNGELIVQIIGETTVVPAEETPKDLHFLSNFDTMVAMIDTFYCFNKIIDVGRKDAAEVIRDGLAKVLVHYYPLAGRITMNEKRKFMVNCTGEGALFVEAEANLTLEEIGDFTKPDPVTYGKLVYGLLDPRNILQNPLLVAQVTKFKCGGFVLGITMNHAMADGTSAMEFMKSWGEVTRGLPLTSPPFLDRTILKARNPPKVEFTHGYEDIVDVSNTEALFEQEMLISKSFIFHPENLEQLKKKAMEDGVLQRCTSFEVLTALMWRARTQSLKLNPDQQVRLLFAVDGRSRLDPKLPKGYFGNAFLMMNCQCSVSEMLDNPLSSTIERIQNLIKLVTDDYVKSTIDFLEEPKRIQPQSSTVFLSAWSKLGFNSMDFGWGEPFFAGPPRLAIKEVVLFLAHGKDNKGINLILALPASSMKIFEELIEVYKKLKKPLALL</sequence>
<dbReference type="GO" id="GO:0016747">
    <property type="term" value="F:acyltransferase activity, transferring groups other than amino-acyl groups"/>
    <property type="evidence" value="ECO:0007669"/>
    <property type="project" value="TreeGrafter"/>
</dbReference>
<dbReference type="EMBL" id="JAJJMB010003271">
    <property type="protein sequence ID" value="KAI3948370.1"/>
    <property type="molecule type" value="Genomic_DNA"/>
</dbReference>
<comment type="similarity">
    <text evidence="1">Belongs to the plant acyltransferase family.</text>
</comment>
<gene>
    <name evidence="3" type="ORF">MKW98_013868</name>
</gene>
<dbReference type="PANTHER" id="PTHR31642:SF310">
    <property type="entry name" value="FATTY ALCOHOL:CAFFEOYL-COA ACYLTRANSFERASE"/>
    <property type="match status" value="1"/>
</dbReference>
<name>A0AAD4T938_9MAGN</name>
<dbReference type="InterPro" id="IPR050317">
    <property type="entry name" value="Plant_Fungal_Acyltransferase"/>
</dbReference>
<organism evidence="3 4">
    <name type="scientific">Papaver atlanticum</name>
    <dbReference type="NCBI Taxonomy" id="357466"/>
    <lineage>
        <taxon>Eukaryota</taxon>
        <taxon>Viridiplantae</taxon>
        <taxon>Streptophyta</taxon>
        <taxon>Embryophyta</taxon>
        <taxon>Tracheophyta</taxon>
        <taxon>Spermatophyta</taxon>
        <taxon>Magnoliopsida</taxon>
        <taxon>Ranunculales</taxon>
        <taxon>Papaveraceae</taxon>
        <taxon>Papaveroideae</taxon>
        <taxon>Papaver</taxon>
    </lineage>
</organism>
<dbReference type="SUPFAM" id="SSF52777">
    <property type="entry name" value="CoA-dependent acyltransferases"/>
    <property type="match status" value="1"/>
</dbReference>
<keyword evidence="4" id="KW-1185">Reference proteome</keyword>
<reference evidence="3" key="1">
    <citation type="submission" date="2022-04" db="EMBL/GenBank/DDBJ databases">
        <title>A functionally conserved STORR gene fusion in Papaver species that diverged 16.8 million years ago.</title>
        <authorList>
            <person name="Catania T."/>
        </authorList>
    </citation>
    <scope>NUCLEOTIDE SEQUENCE</scope>
    <source>
        <strain evidence="3">S-188037</strain>
    </source>
</reference>
<dbReference type="PANTHER" id="PTHR31642">
    <property type="entry name" value="TRICHOTHECENE 3-O-ACETYLTRANSFERASE"/>
    <property type="match status" value="1"/>
</dbReference>
<dbReference type="Gene3D" id="3.30.559.10">
    <property type="entry name" value="Chloramphenicol acetyltransferase-like domain"/>
    <property type="match status" value="2"/>
</dbReference>